<feature type="region of interest" description="Disordered" evidence="1">
    <location>
        <begin position="31"/>
        <end position="59"/>
    </location>
</feature>
<reference evidence="2 3" key="1">
    <citation type="submission" date="2013-11" db="EMBL/GenBank/DDBJ databases">
        <title>The Damaraland mole rat (Fukomys damarensis) genome and evolution of African mole rats.</title>
        <authorList>
            <person name="Gladyshev V.N."/>
            <person name="Fang X."/>
        </authorList>
    </citation>
    <scope>NUCLEOTIDE SEQUENCE [LARGE SCALE GENOMIC DNA]</scope>
    <source>
        <tissue evidence="2">Liver</tissue>
    </source>
</reference>
<proteinExistence type="predicted"/>
<dbReference type="Proteomes" id="UP000028990">
    <property type="component" value="Unassembled WGS sequence"/>
</dbReference>
<dbReference type="AlphaFoldDB" id="A0A091DQ18"/>
<accession>A0A091DQ18</accession>
<sequence length="68" mass="7362">MRRRVDALRGVRGVRGVSDPVGGFTQQQLRRIPGSLGHRARDEAGDPSSRAKGISKDLHSILTLSANQ</sequence>
<gene>
    <name evidence="2" type="ORF">H920_06307</name>
</gene>
<organism evidence="2 3">
    <name type="scientific">Fukomys damarensis</name>
    <name type="common">Damaraland mole rat</name>
    <name type="synonym">Cryptomys damarensis</name>
    <dbReference type="NCBI Taxonomy" id="885580"/>
    <lineage>
        <taxon>Eukaryota</taxon>
        <taxon>Metazoa</taxon>
        <taxon>Chordata</taxon>
        <taxon>Craniata</taxon>
        <taxon>Vertebrata</taxon>
        <taxon>Euteleostomi</taxon>
        <taxon>Mammalia</taxon>
        <taxon>Eutheria</taxon>
        <taxon>Euarchontoglires</taxon>
        <taxon>Glires</taxon>
        <taxon>Rodentia</taxon>
        <taxon>Hystricomorpha</taxon>
        <taxon>Bathyergidae</taxon>
        <taxon>Fukomys</taxon>
    </lineage>
</organism>
<evidence type="ECO:0000256" key="1">
    <source>
        <dbReference type="SAM" id="MobiDB-lite"/>
    </source>
</evidence>
<evidence type="ECO:0000313" key="3">
    <source>
        <dbReference type="Proteomes" id="UP000028990"/>
    </source>
</evidence>
<dbReference type="EMBL" id="KN122182">
    <property type="protein sequence ID" value="KFO32360.1"/>
    <property type="molecule type" value="Genomic_DNA"/>
</dbReference>
<protein>
    <submittedName>
        <fullName evidence="2">Uncharacterized protein</fullName>
    </submittedName>
</protein>
<name>A0A091DQ18_FUKDA</name>
<evidence type="ECO:0000313" key="2">
    <source>
        <dbReference type="EMBL" id="KFO32360.1"/>
    </source>
</evidence>
<keyword evidence="3" id="KW-1185">Reference proteome</keyword>